<reference evidence="1" key="1">
    <citation type="submission" date="2022-10" db="EMBL/GenBank/DDBJ databases">
        <authorList>
            <person name="Chen Y."/>
            <person name="Dougan E. K."/>
            <person name="Chan C."/>
            <person name="Rhodes N."/>
            <person name="Thang M."/>
        </authorList>
    </citation>
    <scope>NUCLEOTIDE SEQUENCE</scope>
</reference>
<dbReference type="EMBL" id="CAMXCT010004101">
    <property type="protein sequence ID" value="CAI4007670.1"/>
    <property type="molecule type" value="Genomic_DNA"/>
</dbReference>
<dbReference type="EMBL" id="CAMXCT030004101">
    <property type="protein sequence ID" value="CAL4794982.1"/>
    <property type="molecule type" value="Genomic_DNA"/>
</dbReference>
<name>A0A9P1DCB9_9DINO</name>
<keyword evidence="3" id="KW-1185">Reference proteome</keyword>
<accession>A0A9P1DCB9</accession>
<sequence length="134" mass="16377">MLRDSLDWWKYGRYLSEAEASSIFDAGKHFLQLYLKNTKLSLRNNLQEWTMRPKFHGLYHLIHFTRSRRVNCRFHHGFVDEDSMSWLKRTYLKAHPSHRYSWIMKCGRLRIISTRLKIKKFNAVAKRRLRHNRA</sequence>
<evidence type="ECO:0000313" key="3">
    <source>
        <dbReference type="Proteomes" id="UP001152797"/>
    </source>
</evidence>
<proteinExistence type="predicted"/>
<reference evidence="2" key="2">
    <citation type="submission" date="2024-04" db="EMBL/GenBank/DDBJ databases">
        <authorList>
            <person name="Chen Y."/>
            <person name="Shah S."/>
            <person name="Dougan E. K."/>
            <person name="Thang M."/>
            <person name="Chan C."/>
        </authorList>
    </citation>
    <scope>NUCLEOTIDE SEQUENCE [LARGE SCALE GENOMIC DNA]</scope>
</reference>
<dbReference type="AlphaFoldDB" id="A0A9P1DCB9"/>
<evidence type="ECO:0000313" key="1">
    <source>
        <dbReference type="EMBL" id="CAI4007670.1"/>
    </source>
</evidence>
<dbReference type="EMBL" id="CAMXCT020004101">
    <property type="protein sequence ID" value="CAL1161045.1"/>
    <property type="molecule type" value="Genomic_DNA"/>
</dbReference>
<organism evidence="1">
    <name type="scientific">Cladocopium goreaui</name>
    <dbReference type="NCBI Taxonomy" id="2562237"/>
    <lineage>
        <taxon>Eukaryota</taxon>
        <taxon>Sar</taxon>
        <taxon>Alveolata</taxon>
        <taxon>Dinophyceae</taxon>
        <taxon>Suessiales</taxon>
        <taxon>Symbiodiniaceae</taxon>
        <taxon>Cladocopium</taxon>
    </lineage>
</organism>
<gene>
    <name evidence="1" type="ORF">C1SCF055_LOCUS33208</name>
</gene>
<dbReference type="OrthoDB" id="443685at2759"/>
<comment type="caution">
    <text evidence="1">The sequence shown here is derived from an EMBL/GenBank/DDBJ whole genome shotgun (WGS) entry which is preliminary data.</text>
</comment>
<dbReference type="Proteomes" id="UP001152797">
    <property type="component" value="Unassembled WGS sequence"/>
</dbReference>
<evidence type="ECO:0000313" key="2">
    <source>
        <dbReference type="EMBL" id="CAL1161045.1"/>
    </source>
</evidence>
<protein>
    <submittedName>
        <fullName evidence="1">Uncharacterized protein</fullName>
    </submittedName>
</protein>